<accession>A0ABV5PP61</accession>
<name>A0ABV5PP61_9ACTN</name>
<evidence type="ECO:0000313" key="1">
    <source>
        <dbReference type="EMBL" id="MFB9524991.1"/>
    </source>
</evidence>
<gene>
    <name evidence="1" type="ORF">ACFFRN_00020</name>
</gene>
<dbReference type="Proteomes" id="UP001589646">
    <property type="component" value="Unassembled WGS sequence"/>
</dbReference>
<dbReference type="RefSeq" id="WP_346126515.1">
    <property type="nucleotide sequence ID" value="NZ_BAAAXC010000015.1"/>
</dbReference>
<protein>
    <submittedName>
        <fullName evidence="1">Uncharacterized protein</fullName>
    </submittedName>
</protein>
<reference evidence="1 2" key="1">
    <citation type="submission" date="2024-09" db="EMBL/GenBank/DDBJ databases">
        <authorList>
            <person name="Sun Q."/>
            <person name="Mori K."/>
        </authorList>
    </citation>
    <scope>NUCLEOTIDE SEQUENCE [LARGE SCALE GENOMIC DNA]</scope>
    <source>
        <strain evidence="1 2">JCM 3323</strain>
    </source>
</reference>
<evidence type="ECO:0000313" key="2">
    <source>
        <dbReference type="Proteomes" id="UP001589646"/>
    </source>
</evidence>
<comment type="caution">
    <text evidence="1">The sequence shown here is derived from an EMBL/GenBank/DDBJ whole genome shotgun (WGS) entry which is preliminary data.</text>
</comment>
<proteinExistence type="predicted"/>
<organism evidence="1 2">
    <name type="scientific">Nonomuraea roseola</name>
    <dbReference type="NCBI Taxonomy" id="46179"/>
    <lineage>
        <taxon>Bacteria</taxon>
        <taxon>Bacillati</taxon>
        <taxon>Actinomycetota</taxon>
        <taxon>Actinomycetes</taxon>
        <taxon>Streptosporangiales</taxon>
        <taxon>Streptosporangiaceae</taxon>
        <taxon>Nonomuraea</taxon>
    </lineage>
</organism>
<keyword evidence="2" id="KW-1185">Reference proteome</keyword>
<sequence length="154" mass="17375">MVEDRSPAINHWLAVWELNSLYARDTSQGEGRRAWAEAAMYALARAEDEGVDKVDADVSRFHLRANVITDLGSNGNPLWDPDTLGVDILQALPLSRQQAAAWSVAWSDQPLPEILTLRRCKNLVNTAKAIREHLTEPTTAHEIDQWLILWKQLP</sequence>
<dbReference type="EMBL" id="JBHMCE010000001">
    <property type="protein sequence ID" value="MFB9524991.1"/>
    <property type="molecule type" value="Genomic_DNA"/>
</dbReference>